<proteinExistence type="predicted"/>
<dbReference type="InterPro" id="IPR007372">
    <property type="entry name" value="Lipid/polyisoprenoid-bd_YceI"/>
</dbReference>
<feature type="signal peptide" evidence="1">
    <location>
        <begin position="1"/>
        <end position="26"/>
    </location>
</feature>
<accession>A0ABU3PGW7</accession>
<evidence type="ECO:0000256" key="1">
    <source>
        <dbReference type="SAM" id="SignalP"/>
    </source>
</evidence>
<dbReference type="PROSITE" id="PS51318">
    <property type="entry name" value="TAT"/>
    <property type="match status" value="1"/>
</dbReference>
<dbReference type="SUPFAM" id="SSF101874">
    <property type="entry name" value="YceI-like"/>
    <property type="match status" value="1"/>
</dbReference>
<dbReference type="PROSITE" id="PS51257">
    <property type="entry name" value="PROKAR_LIPOPROTEIN"/>
    <property type="match status" value="1"/>
</dbReference>
<organism evidence="3 4">
    <name type="scientific">Roseateles aquae</name>
    <dbReference type="NCBI Taxonomy" id="3077235"/>
    <lineage>
        <taxon>Bacteria</taxon>
        <taxon>Pseudomonadati</taxon>
        <taxon>Pseudomonadota</taxon>
        <taxon>Betaproteobacteria</taxon>
        <taxon>Burkholderiales</taxon>
        <taxon>Sphaerotilaceae</taxon>
        <taxon>Roseateles</taxon>
    </lineage>
</organism>
<reference evidence="3" key="1">
    <citation type="submission" date="2023-09" db="EMBL/GenBank/DDBJ databases">
        <title>Paucibacter sp. APW11 Genome sequencing and assembly.</title>
        <authorList>
            <person name="Kim I."/>
        </authorList>
    </citation>
    <scope>NUCLEOTIDE SEQUENCE</scope>
    <source>
        <strain evidence="3">APW11</strain>
    </source>
</reference>
<evidence type="ECO:0000259" key="2">
    <source>
        <dbReference type="Pfam" id="PF04264"/>
    </source>
</evidence>
<protein>
    <submittedName>
        <fullName evidence="3">YceI family protein</fullName>
    </submittedName>
</protein>
<feature type="domain" description="Lipid/polyisoprenoid-binding YceI-like" evidence="2">
    <location>
        <begin position="48"/>
        <end position="235"/>
    </location>
</feature>
<comment type="caution">
    <text evidence="3">The sequence shown here is derived from an EMBL/GenBank/DDBJ whole genome shotgun (WGS) entry which is preliminary data.</text>
</comment>
<gene>
    <name evidence="3" type="ORF">RQP53_21345</name>
</gene>
<dbReference type="Pfam" id="PF04264">
    <property type="entry name" value="YceI"/>
    <property type="match status" value="1"/>
</dbReference>
<name>A0ABU3PGW7_9BURK</name>
<keyword evidence="1" id="KW-0732">Signal</keyword>
<dbReference type="Proteomes" id="UP001246372">
    <property type="component" value="Unassembled WGS sequence"/>
</dbReference>
<dbReference type="InterPro" id="IPR006311">
    <property type="entry name" value="TAT_signal"/>
</dbReference>
<dbReference type="RefSeq" id="WP_315652719.1">
    <property type="nucleotide sequence ID" value="NZ_JAVXZY010000011.1"/>
</dbReference>
<sequence>MSLGRRGWLTAALGLSLGLTACQSTAPPAAPQPVASEALLAPAGGRLWRVDPAASRLRMLAFRAGTAARLGHNHVLTAPEFEGWLQLPGSGLAGASFALSFPLARLRLDDPAERARLGEAFASTLTPEDVAATRANMLGPRLLDAARHPLLQLHSLQIVGEGEQLAALVQISWHGQQHQQWLAMQARQSGSEPAAPWQVRGQLVLLQSDFGITPFSVLGGLLAMQDAVTVEFEIQLKSADRPLGRSA</sequence>
<dbReference type="InterPro" id="IPR036761">
    <property type="entry name" value="TTHA0802/YceI-like_sf"/>
</dbReference>
<evidence type="ECO:0000313" key="4">
    <source>
        <dbReference type="Proteomes" id="UP001246372"/>
    </source>
</evidence>
<feature type="chain" id="PRO_5047376192" evidence="1">
    <location>
        <begin position="27"/>
        <end position="247"/>
    </location>
</feature>
<dbReference type="Gene3D" id="2.40.128.110">
    <property type="entry name" value="Lipid/polyisoprenoid-binding, YceI-like"/>
    <property type="match status" value="1"/>
</dbReference>
<dbReference type="EMBL" id="JAVXZY010000011">
    <property type="protein sequence ID" value="MDT9001836.1"/>
    <property type="molecule type" value="Genomic_DNA"/>
</dbReference>
<keyword evidence="4" id="KW-1185">Reference proteome</keyword>
<evidence type="ECO:0000313" key="3">
    <source>
        <dbReference type="EMBL" id="MDT9001836.1"/>
    </source>
</evidence>